<evidence type="ECO:0000256" key="5">
    <source>
        <dbReference type="ARBA" id="ARBA00022801"/>
    </source>
</evidence>
<dbReference type="GO" id="GO:0016787">
    <property type="term" value="F:hydrolase activity"/>
    <property type="evidence" value="ECO:0007669"/>
    <property type="project" value="UniProtKB-KW"/>
</dbReference>
<keyword evidence="9" id="KW-1185">Reference proteome</keyword>
<keyword evidence="5" id="KW-0378">Hydrolase</keyword>
<dbReference type="PANTHER" id="PTHR38039">
    <property type="entry name" value="TOXIN YOEB"/>
    <property type="match status" value="1"/>
</dbReference>
<evidence type="ECO:0000313" key="8">
    <source>
        <dbReference type="EMBL" id="GGI13412.1"/>
    </source>
</evidence>
<dbReference type="NCBIfam" id="TIGR02116">
    <property type="entry name" value="toxin_Txe_YoeB"/>
    <property type="match status" value="1"/>
</dbReference>
<accession>A0A8J3AM77</accession>
<dbReference type="RefSeq" id="WP_188354724.1">
    <property type="nucleotide sequence ID" value="NZ_BMDH01000001.1"/>
</dbReference>
<proteinExistence type="inferred from homology"/>
<dbReference type="EMBL" id="BMDH01000001">
    <property type="protein sequence ID" value="GGI13412.1"/>
    <property type="molecule type" value="Genomic_DNA"/>
</dbReference>
<dbReference type="Pfam" id="PF06769">
    <property type="entry name" value="YoeB_toxin"/>
    <property type="match status" value="1"/>
</dbReference>
<name>A0A8J3AM77_9BIFI</name>
<evidence type="ECO:0000256" key="2">
    <source>
        <dbReference type="ARBA" id="ARBA00022649"/>
    </source>
</evidence>
<dbReference type="InterPro" id="IPR035093">
    <property type="entry name" value="RelE/ParE_toxin_dom_sf"/>
</dbReference>
<evidence type="ECO:0000256" key="6">
    <source>
        <dbReference type="ARBA" id="ARBA00030388"/>
    </source>
</evidence>
<keyword evidence="2" id="KW-1277">Toxin-antitoxin system</keyword>
<evidence type="ECO:0000256" key="3">
    <source>
        <dbReference type="ARBA" id="ARBA00022722"/>
    </source>
</evidence>
<evidence type="ECO:0000256" key="4">
    <source>
        <dbReference type="ARBA" id="ARBA00022759"/>
    </source>
</evidence>
<reference evidence="8" key="2">
    <citation type="submission" date="2020-09" db="EMBL/GenBank/DDBJ databases">
        <authorList>
            <person name="Sun Q."/>
            <person name="Sedlacek I."/>
        </authorList>
    </citation>
    <scope>NUCLEOTIDE SEQUENCE</scope>
    <source>
        <strain evidence="8">CCM 8606</strain>
    </source>
</reference>
<comment type="caution">
    <text evidence="8">The sequence shown here is derived from an EMBL/GenBank/DDBJ whole genome shotgun (WGS) entry which is preliminary data.</text>
</comment>
<reference evidence="8" key="1">
    <citation type="journal article" date="2014" name="Int. J. Syst. Evol. Microbiol.">
        <title>Complete genome sequence of Corynebacterium casei LMG S-19264T (=DSM 44701T), isolated from a smear-ripened cheese.</title>
        <authorList>
            <consortium name="US DOE Joint Genome Institute (JGI-PGF)"/>
            <person name="Walter F."/>
            <person name="Albersmeier A."/>
            <person name="Kalinowski J."/>
            <person name="Ruckert C."/>
        </authorList>
    </citation>
    <scope>NUCLEOTIDE SEQUENCE</scope>
    <source>
        <strain evidence="8">CCM 8606</strain>
    </source>
</reference>
<keyword evidence="4" id="KW-0255">Endonuclease</keyword>
<organism evidence="8 9">
    <name type="scientific">Galliscardovia ingluviei</name>
    <dbReference type="NCBI Taxonomy" id="1769422"/>
    <lineage>
        <taxon>Bacteria</taxon>
        <taxon>Bacillati</taxon>
        <taxon>Actinomycetota</taxon>
        <taxon>Actinomycetes</taxon>
        <taxon>Bifidobacteriales</taxon>
        <taxon>Bifidobacteriaceae</taxon>
        <taxon>Galliscardovia</taxon>
    </lineage>
</organism>
<comment type="similarity">
    <text evidence="1">Belongs to the YoeB family.</text>
</comment>
<dbReference type="SUPFAM" id="SSF143011">
    <property type="entry name" value="RelE-like"/>
    <property type="match status" value="1"/>
</dbReference>
<evidence type="ECO:0000256" key="1">
    <source>
        <dbReference type="ARBA" id="ARBA00008172"/>
    </source>
</evidence>
<sequence length="87" mass="10456">MIKAWHDLAWEDYLYWQQVDKKTLKRINRLITDIERNGYHCTGSPEPLKGNLRGYWSVRIDKANRIVFRIQDTVLEIIECGGHYSRY</sequence>
<protein>
    <recommendedName>
        <fullName evidence="7">Endoribonuclease YoeB</fullName>
    </recommendedName>
    <alternativeName>
        <fullName evidence="6">Putative mRNA interferase YoeB</fullName>
    </alternativeName>
</protein>
<dbReference type="AlphaFoldDB" id="A0A8J3AM77"/>
<dbReference type="GO" id="GO:0004519">
    <property type="term" value="F:endonuclease activity"/>
    <property type="evidence" value="ECO:0007669"/>
    <property type="project" value="UniProtKB-KW"/>
</dbReference>
<dbReference type="GO" id="GO:0006401">
    <property type="term" value="P:RNA catabolic process"/>
    <property type="evidence" value="ECO:0007669"/>
    <property type="project" value="InterPro"/>
</dbReference>
<dbReference type="InterPro" id="IPR009614">
    <property type="entry name" value="YoeB_toxin"/>
</dbReference>
<dbReference type="PANTHER" id="PTHR38039:SF1">
    <property type="entry name" value="TOXIN YOEB"/>
    <property type="match status" value="1"/>
</dbReference>
<evidence type="ECO:0000313" key="9">
    <source>
        <dbReference type="Proteomes" id="UP000619536"/>
    </source>
</evidence>
<dbReference type="Proteomes" id="UP000619536">
    <property type="component" value="Unassembled WGS sequence"/>
</dbReference>
<gene>
    <name evidence="8" type="ORF">GCM10007377_05830</name>
</gene>
<evidence type="ECO:0000256" key="7">
    <source>
        <dbReference type="ARBA" id="ARBA00050056"/>
    </source>
</evidence>
<dbReference type="Gene3D" id="3.30.2310.20">
    <property type="entry name" value="RelE-like"/>
    <property type="match status" value="1"/>
</dbReference>
<keyword evidence="3" id="KW-0540">Nuclease</keyword>